<dbReference type="AlphaFoldDB" id="A0A833XL52"/>
<sequence length="101" mass="11882">MSKLNKENRDKLKTNHTSGRKSFVRVMEEKRSTTTNLVEFYKEVLWSRSKDKFMTSTTEELYLQVQASACIVVFTKITVGSWWTIHAGKILWRKGYPFNTL</sequence>
<comment type="caution">
    <text evidence="1">The sequence shown here is derived from an EMBL/GenBank/DDBJ whole genome shotgun (WGS) entry which is preliminary data.</text>
</comment>
<dbReference type="EMBL" id="LIHL02000005">
    <property type="protein sequence ID" value="KAF5470762.1"/>
    <property type="molecule type" value="Genomic_DNA"/>
</dbReference>
<evidence type="ECO:0000313" key="2">
    <source>
        <dbReference type="Proteomes" id="UP000619265"/>
    </source>
</evidence>
<proteinExistence type="predicted"/>
<accession>A0A833XL52</accession>
<evidence type="ECO:0000313" key="1">
    <source>
        <dbReference type="EMBL" id="KAF5470762.1"/>
    </source>
</evidence>
<dbReference type="Gramene" id="Jr05_10560_p1">
    <property type="protein sequence ID" value="cds.Jr05_10560_p1"/>
    <property type="gene ID" value="Jr05_10560"/>
</dbReference>
<gene>
    <name evidence="1" type="ORF">F2P56_011253</name>
</gene>
<reference evidence="1" key="2">
    <citation type="submission" date="2020-03" db="EMBL/GenBank/DDBJ databases">
        <title>Walnut 2.0.</title>
        <authorList>
            <person name="Marrano A."/>
            <person name="Britton M."/>
            <person name="Zimin A.V."/>
            <person name="Zaini P.A."/>
            <person name="Workman R."/>
            <person name="Puiu D."/>
            <person name="Bianco L."/>
            <person name="Allen B.J."/>
            <person name="Troggio M."/>
            <person name="Leslie C.A."/>
            <person name="Timp W."/>
            <person name="Dendekar A."/>
            <person name="Salzberg S.L."/>
            <person name="Neale D.B."/>
        </authorList>
    </citation>
    <scope>NUCLEOTIDE SEQUENCE</scope>
    <source>
        <tissue evidence="1">Leaves</tissue>
    </source>
</reference>
<name>A0A833XL52_JUGRE</name>
<protein>
    <submittedName>
        <fullName evidence="1">Uncharacterized protein</fullName>
    </submittedName>
</protein>
<organism evidence="1 2">
    <name type="scientific">Juglans regia</name>
    <name type="common">English walnut</name>
    <dbReference type="NCBI Taxonomy" id="51240"/>
    <lineage>
        <taxon>Eukaryota</taxon>
        <taxon>Viridiplantae</taxon>
        <taxon>Streptophyta</taxon>
        <taxon>Embryophyta</taxon>
        <taxon>Tracheophyta</taxon>
        <taxon>Spermatophyta</taxon>
        <taxon>Magnoliopsida</taxon>
        <taxon>eudicotyledons</taxon>
        <taxon>Gunneridae</taxon>
        <taxon>Pentapetalae</taxon>
        <taxon>rosids</taxon>
        <taxon>fabids</taxon>
        <taxon>Fagales</taxon>
        <taxon>Juglandaceae</taxon>
        <taxon>Juglans</taxon>
    </lineage>
</organism>
<dbReference type="Proteomes" id="UP000619265">
    <property type="component" value="Unassembled WGS sequence"/>
</dbReference>
<reference evidence="1" key="1">
    <citation type="submission" date="2015-10" db="EMBL/GenBank/DDBJ databases">
        <authorList>
            <person name="Martinez-Garcia P.J."/>
            <person name="Crepeau M.W."/>
            <person name="Puiu D."/>
            <person name="Gonzalez-Ibeas D."/>
            <person name="Whalen J."/>
            <person name="Stevens K."/>
            <person name="Paul R."/>
            <person name="Butterfield T."/>
            <person name="Britton M."/>
            <person name="Reagan R."/>
            <person name="Chakraborty S."/>
            <person name="Walawage S.L."/>
            <person name="Vasquez-Gross H.A."/>
            <person name="Cardeno C."/>
            <person name="Famula R."/>
            <person name="Pratt K."/>
            <person name="Kuruganti S."/>
            <person name="Aradhya M.K."/>
            <person name="Leslie C.A."/>
            <person name="Dandekar A.M."/>
            <person name="Salzberg S.L."/>
            <person name="Wegrzyn J.L."/>
            <person name="Langley C.H."/>
            <person name="Neale D.B."/>
        </authorList>
    </citation>
    <scope>NUCLEOTIDE SEQUENCE</scope>
    <source>
        <tissue evidence="1">Leaves</tissue>
    </source>
</reference>